<dbReference type="AlphaFoldDB" id="A0A2U9IDM3"/>
<reference evidence="1 2" key="1">
    <citation type="submission" date="2018-05" db="EMBL/GenBank/DDBJ databases">
        <title>Complete Genome Sequences of Extremely Thermoacidophilic, Metal-Mobilizing Type-Strain Members of the Archaeal Family Sulfolobaceae: Acidianus brierleyi DSM-1651T, Acidianus sulfidivorans DSM-18786T, Metallosphaera hakonensis DSM-7519T, and Metallosphaera prunae DSM-10039T.</title>
        <authorList>
            <person name="Counts J.A."/>
            <person name="Kelly R.M."/>
        </authorList>
    </citation>
    <scope>NUCLEOTIDE SEQUENCE [LARGE SCALE GENOMIC DNA]</scope>
    <source>
        <strain evidence="1 2">DSM 1651</strain>
    </source>
</reference>
<dbReference type="RefSeq" id="WP_110270002.1">
    <property type="nucleotide sequence ID" value="NZ_CP029289.2"/>
</dbReference>
<accession>A0A2U9IDM3</accession>
<dbReference type="Proteomes" id="UP000248044">
    <property type="component" value="Chromosome"/>
</dbReference>
<organism evidence="1 2">
    <name type="scientific">Acidianus brierleyi</name>
    <dbReference type="NCBI Taxonomy" id="41673"/>
    <lineage>
        <taxon>Archaea</taxon>
        <taxon>Thermoproteota</taxon>
        <taxon>Thermoprotei</taxon>
        <taxon>Sulfolobales</taxon>
        <taxon>Sulfolobaceae</taxon>
        <taxon>Acidianus</taxon>
    </lineage>
</organism>
<dbReference type="OrthoDB" id="34636at2157"/>
<sequence>MITLNDIINVSIVREKYEFYENQIKHKDVSTIYSAIKDLVSFIKEIKGYASEELAIILKEQERIAKRIITVIRFRYIIIFLYKRIIEKLINSLEILMTKFLSKLS</sequence>
<evidence type="ECO:0000313" key="1">
    <source>
        <dbReference type="EMBL" id="AWR94121.1"/>
    </source>
</evidence>
<evidence type="ECO:0000313" key="2">
    <source>
        <dbReference type="Proteomes" id="UP000248044"/>
    </source>
</evidence>
<protein>
    <submittedName>
        <fullName evidence="1">Uncharacterized protein</fullName>
    </submittedName>
</protein>
<gene>
    <name evidence="1" type="ORF">DFR85_05460</name>
</gene>
<name>A0A2U9IDM3_9CREN</name>
<dbReference type="KEGG" id="abri:DFR85_05460"/>
<dbReference type="EMBL" id="CP029289">
    <property type="protein sequence ID" value="AWR94121.1"/>
    <property type="molecule type" value="Genomic_DNA"/>
</dbReference>
<proteinExistence type="predicted"/>
<dbReference type="GeneID" id="36831582"/>
<keyword evidence="2" id="KW-1185">Reference proteome</keyword>